<dbReference type="InterPro" id="IPR049492">
    <property type="entry name" value="BD-FAE-like_dom"/>
</dbReference>
<dbReference type="GO" id="GO:0016787">
    <property type="term" value="F:hydrolase activity"/>
    <property type="evidence" value="ECO:0007669"/>
    <property type="project" value="UniProtKB-KW"/>
</dbReference>
<dbReference type="SUPFAM" id="SSF53474">
    <property type="entry name" value="alpha/beta-Hydrolases"/>
    <property type="match status" value="1"/>
</dbReference>
<dbReference type="PANTHER" id="PTHR48081:SF33">
    <property type="entry name" value="KYNURENINE FORMAMIDASE"/>
    <property type="match status" value="1"/>
</dbReference>
<comment type="caution">
    <text evidence="5">The sequence shown here is derived from an EMBL/GenBank/DDBJ whole genome shotgun (WGS) entry which is preliminary data.</text>
</comment>
<dbReference type="EMBL" id="BRYA01000535">
    <property type="protein sequence ID" value="GMI21794.1"/>
    <property type="molecule type" value="Genomic_DNA"/>
</dbReference>
<protein>
    <submittedName>
        <fullName evidence="5">Uncharacterized protein</fullName>
    </submittedName>
</protein>
<evidence type="ECO:0000313" key="5">
    <source>
        <dbReference type="EMBL" id="GMI21794.1"/>
    </source>
</evidence>
<reference evidence="6" key="1">
    <citation type="journal article" date="2023" name="Commun. Biol.">
        <title>Genome analysis of Parmales, the sister group of diatoms, reveals the evolutionary specialization of diatoms from phago-mixotrophs to photoautotrophs.</title>
        <authorList>
            <person name="Ban H."/>
            <person name="Sato S."/>
            <person name="Yoshikawa S."/>
            <person name="Yamada K."/>
            <person name="Nakamura Y."/>
            <person name="Ichinomiya M."/>
            <person name="Sato N."/>
            <person name="Blanc-Mathieu R."/>
            <person name="Endo H."/>
            <person name="Kuwata A."/>
            <person name="Ogata H."/>
        </authorList>
    </citation>
    <scope>NUCLEOTIDE SEQUENCE [LARGE SCALE GENOMIC DNA]</scope>
</reference>
<evidence type="ECO:0000259" key="4">
    <source>
        <dbReference type="Pfam" id="PF20434"/>
    </source>
</evidence>
<dbReference type="Pfam" id="PF08241">
    <property type="entry name" value="Methyltransf_11"/>
    <property type="match status" value="1"/>
</dbReference>
<dbReference type="Pfam" id="PF20434">
    <property type="entry name" value="BD-FAE"/>
    <property type="match status" value="1"/>
</dbReference>
<dbReference type="Gene3D" id="3.40.50.150">
    <property type="entry name" value="Vaccinia Virus protein VP39"/>
    <property type="match status" value="1"/>
</dbReference>
<evidence type="ECO:0000256" key="1">
    <source>
        <dbReference type="ARBA" id="ARBA00022801"/>
    </source>
</evidence>
<sequence length="582" mass="63375">MLSITLLTPFTPDPEGEVCKRIPKRIANSVRDEEGSWQTYNDFTMAMVGTGAAVGRTKFLMEYMMEVRKWDREVTGIPYGTSSTLQSLDVFHHPNPNPTKTPIPVVVFVHGGAWSHGSRALYRTLGRRVRDEGYVSVVVGYRRYPVGTAIDQSDDVGAALEWVVNNIGNYGGDSGSVILIGHSSGAHISTLHLLSPENKQRVGAFISLCGVFDVAKHYQWERGRGVEEISALKPANWGAGGEGGMIEGFKMNSPTYVASKMNSSSVKDALPAVVKLYHDSSDTTVPLNSTLEFGEVLRGKVGEEGVEVITTDGKGHGGIVVDLMLGGGKGGDEGLALTIIRDSLRALNVRGGYTGGRSTSLAQPPSGRTSSTRPPPPPSPPQHSSSRRDVLRNALLWGGAGAYSGIGGVIPASAYTMDKVEPDEVKIYAEALEGKGLKVLWLGVEDMRAAERKKLFPEGCGHKVVSVDIVKPKEEDLREAARYGKEHGYEMEFQQGDATKLDFPNDSFDVVVCSLFLCQDFDPNVVVTQIRRVLKPKGRFGFYEHEDNIDRVIVKVFGERAIVRIQNYPEKINIIAGVVRKV</sequence>
<proteinExistence type="predicted"/>
<feature type="region of interest" description="Disordered" evidence="2">
    <location>
        <begin position="354"/>
        <end position="388"/>
    </location>
</feature>
<keyword evidence="6" id="KW-1185">Reference proteome</keyword>
<dbReference type="SUPFAM" id="SSF53335">
    <property type="entry name" value="S-adenosyl-L-methionine-dependent methyltransferases"/>
    <property type="match status" value="1"/>
</dbReference>
<gene>
    <name evidence="5" type="ORF">TrCOL_g7206</name>
</gene>
<evidence type="ECO:0000313" key="6">
    <source>
        <dbReference type="Proteomes" id="UP001165065"/>
    </source>
</evidence>
<accession>A0A9W7FVA2</accession>
<dbReference type="AlphaFoldDB" id="A0A9W7FVA2"/>
<dbReference type="Gene3D" id="3.40.50.1820">
    <property type="entry name" value="alpha/beta hydrolase"/>
    <property type="match status" value="1"/>
</dbReference>
<feature type="compositionally biased region" description="Low complexity" evidence="2">
    <location>
        <begin position="363"/>
        <end position="372"/>
    </location>
</feature>
<dbReference type="Proteomes" id="UP001165065">
    <property type="component" value="Unassembled WGS sequence"/>
</dbReference>
<dbReference type="InterPro" id="IPR050300">
    <property type="entry name" value="GDXG_lipolytic_enzyme"/>
</dbReference>
<name>A0A9W7FVA2_9STRA</name>
<evidence type="ECO:0000256" key="2">
    <source>
        <dbReference type="SAM" id="MobiDB-lite"/>
    </source>
</evidence>
<keyword evidence="1" id="KW-0378">Hydrolase</keyword>
<dbReference type="InterPro" id="IPR029058">
    <property type="entry name" value="AB_hydrolase_fold"/>
</dbReference>
<dbReference type="OrthoDB" id="6495301at2759"/>
<dbReference type="InterPro" id="IPR013216">
    <property type="entry name" value="Methyltransf_11"/>
</dbReference>
<organism evidence="5 6">
    <name type="scientific">Triparma columacea</name>
    <dbReference type="NCBI Taxonomy" id="722753"/>
    <lineage>
        <taxon>Eukaryota</taxon>
        <taxon>Sar</taxon>
        <taxon>Stramenopiles</taxon>
        <taxon>Ochrophyta</taxon>
        <taxon>Bolidophyceae</taxon>
        <taxon>Parmales</taxon>
        <taxon>Triparmaceae</taxon>
        <taxon>Triparma</taxon>
    </lineage>
</organism>
<feature type="domain" description="Methyltransferase type 11" evidence="3">
    <location>
        <begin position="460"/>
        <end position="540"/>
    </location>
</feature>
<dbReference type="CDD" id="cd02440">
    <property type="entry name" value="AdoMet_MTases"/>
    <property type="match status" value="1"/>
</dbReference>
<evidence type="ECO:0000259" key="3">
    <source>
        <dbReference type="Pfam" id="PF08241"/>
    </source>
</evidence>
<feature type="domain" description="BD-FAE-like" evidence="4">
    <location>
        <begin position="96"/>
        <end position="200"/>
    </location>
</feature>
<dbReference type="GO" id="GO:0008757">
    <property type="term" value="F:S-adenosylmethionine-dependent methyltransferase activity"/>
    <property type="evidence" value="ECO:0007669"/>
    <property type="project" value="InterPro"/>
</dbReference>
<dbReference type="PANTHER" id="PTHR48081">
    <property type="entry name" value="AB HYDROLASE SUPERFAMILY PROTEIN C4A8.06C"/>
    <property type="match status" value="1"/>
</dbReference>
<dbReference type="InterPro" id="IPR029063">
    <property type="entry name" value="SAM-dependent_MTases_sf"/>
</dbReference>